<dbReference type="Gene3D" id="3.30.1490.70">
    <property type="match status" value="1"/>
</dbReference>
<evidence type="ECO:0000256" key="2">
    <source>
        <dbReference type="ARBA" id="ARBA00012727"/>
    </source>
</evidence>
<gene>
    <name evidence="23" type="primary">ligD</name>
    <name evidence="23" type="ORF">BN2476_2020001</name>
</gene>
<organism evidence="23 24">
    <name type="scientific">Paraburkholderia piptadeniae</name>
    <dbReference type="NCBI Taxonomy" id="1701573"/>
    <lineage>
        <taxon>Bacteria</taxon>
        <taxon>Pseudomonadati</taxon>
        <taxon>Pseudomonadota</taxon>
        <taxon>Betaproteobacteria</taxon>
        <taxon>Burkholderiales</taxon>
        <taxon>Burkholderiaceae</taxon>
        <taxon>Paraburkholderia</taxon>
    </lineage>
</organism>
<dbReference type="Pfam" id="PF01068">
    <property type="entry name" value="DNA_ligase_A_M"/>
    <property type="match status" value="1"/>
</dbReference>
<evidence type="ECO:0000256" key="9">
    <source>
        <dbReference type="ARBA" id="ARBA00022763"/>
    </source>
</evidence>
<dbReference type="CDD" id="cd07906">
    <property type="entry name" value="Adenylation_DNA_ligase_LigD_LigC"/>
    <property type="match status" value="1"/>
</dbReference>
<evidence type="ECO:0000256" key="16">
    <source>
        <dbReference type="ARBA" id="ARBA00023204"/>
    </source>
</evidence>
<dbReference type="InterPro" id="IPR014145">
    <property type="entry name" value="LigD_pol_dom"/>
</dbReference>
<accession>A0A1N7SXL7</accession>
<evidence type="ECO:0000256" key="10">
    <source>
        <dbReference type="ARBA" id="ARBA00022801"/>
    </source>
</evidence>
<dbReference type="EMBL" id="CYGY02000202">
    <property type="protein sequence ID" value="SIT52128.1"/>
    <property type="molecule type" value="Genomic_DNA"/>
</dbReference>
<evidence type="ECO:0000256" key="15">
    <source>
        <dbReference type="ARBA" id="ARBA00023172"/>
    </source>
</evidence>
<dbReference type="GO" id="GO:0006281">
    <property type="term" value="P:DNA repair"/>
    <property type="evidence" value="ECO:0007669"/>
    <property type="project" value="UniProtKB-KW"/>
</dbReference>
<evidence type="ECO:0000256" key="8">
    <source>
        <dbReference type="ARBA" id="ARBA00022741"/>
    </source>
</evidence>
<dbReference type="InterPro" id="IPR012340">
    <property type="entry name" value="NA-bd_OB-fold"/>
</dbReference>
<dbReference type="InterPro" id="IPR014144">
    <property type="entry name" value="LigD_PE_domain"/>
</dbReference>
<evidence type="ECO:0000256" key="6">
    <source>
        <dbReference type="ARBA" id="ARBA00022722"/>
    </source>
</evidence>
<dbReference type="CDD" id="cd04862">
    <property type="entry name" value="PaeLigD_Pol_like"/>
    <property type="match status" value="1"/>
</dbReference>
<dbReference type="CDD" id="cd07971">
    <property type="entry name" value="OBF_DNA_ligase_LigD"/>
    <property type="match status" value="1"/>
</dbReference>
<evidence type="ECO:0000256" key="3">
    <source>
        <dbReference type="ARBA" id="ARBA00022598"/>
    </source>
</evidence>
<comment type="cofactor">
    <cofactor evidence="1">
        <name>Mn(2+)</name>
        <dbReference type="ChEBI" id="CHEBI:29035"/>
    </cofactor>
</comment>
<dbReference type="Gene3D" id="3.90.920.10">
    <property type="entry name" value="DNA primase, PRIM domain"/>
    <property type="match status" value="1"/>
</dbReference>
<keyword evidence="17" id="KW-0464">Manganese</keyword>
<dbReference type="Gene3D" id="3.30.470.30">
    <property type="entry name" value="DNA ligase/mRNA capping enzyme"/>
    <property type="match status" value="1"/>
</dbReference>
<keyword evidence="9" id="KW-0227">DNA damage</keyword>
<keyword evidence="5" id="KW-0548">Nucleotidyltransferase</keyword>
<protein>
    <recommendedName>
        <fullName evidence="2">DNA ligase (ATP)</fullName>
        <ecNumber evidence="2">6.5.1.1</ecNumber>
    </recommendedName>
    <alternativeName>
        <fullName evidence="19">NHEJ DNA polymerase</fullName>
    </alternativeName>
</protein>
<dbReference type="Pfam" id="PF13298">
    <property type="entry name" value="LigD_N"/>
    <property type="match status" value="1"/>
</dbReference>
<name>A0A1N7SXL7_9BURK</name>
<keyword evidence="14" id="KW-0238">DNA-binding</keyword>
<keyword evidence="10" id="KW-0378">Hydrolase</keyword>
<evidence type="ECO:0000256" key="7">
    <source>
        <dbReference type="ARBA" id="ARBA00022723"/>
    </source>
</evidence>
<evidence type="ECO:0000256" key="18">
    <source>
        <dbReference type="ARBA" id="ARBA00023268"/>
    </source>
</evidence>
<reference evidence="23" key="1">
    <citation type="submission" date="2016-12" db="EMBL/GenBank/DDBJ databases">
        <authorList>
            <person name="Moulin L."/>
        </authorList>
    </citation>
    <scope>NUCLEOTIDE SEQUENCE [LARGE SCALE GENOMIC DNA]</scope>
    <source>
        <strain evidence="23">STM 7183</strain>
    </source>
</reference>
<evidence type="ECO:0000259" key="22">
    <source>
        <dbReference type="PROSITE" id="PS50160"/>
    </source>
</evidence>
<dbReference type="Pfam" id="PF04679">
    <property type="entry name" value="DNA_ligase_A_C"/>
    <property type="match status" value="1"/>
</dbReference>
<comment type="catalytic activity">
    <reaction evidence="20">
        <text>ATP + (deoxyribonucleotide)n-3'-hydroxyl + 5'-phospho-(deoxyribonucleotide)m = (deoxyribonucleotide)n+m + AMP + diphosphate.</text>
        <dbReference type="EC" id="6.5.1.1"/>
    </reaction>
</comment>
<evidence type="ECO:0000256" key="14">
    <source>
        <dbReference type="ARBA" id="ARBA00023125"/>
    </source>
</evidence>
<evidence type="ECO:0000256" key="12">
    <source>
        <dbReference type="ARBA" id="ARBA00022840"/>
    </source>
</evidence>
<feature type="region of interest" description="Disordered" evidence="21">
    <location>
        <begin position="195"/>
        <end position="216"/>
    </location>
</feature>
<dbReference type="Proteomes" id="UP000195569">
    <property type="component" value="Unassembled WGS sequence"/>
</dbReference>
<dbReference type="RefSeq" id="WP_087740418.1">
    <property type="nucleotide sequence ID" value="NZ_CYGY02000202.1"/>
</dbReference>
<dbReference type="Gene3D" id="2.40.50.140">
    <property type="entry name" value="Nucleic acid-binding proteins"/>
    <property type="match status" value="1"/>
</dbReference>
<dbReference type="InterPro" id="IPR012309">
    <property type="entry name" value="DNA_ligase_ATP-dep_C"/>
</dbReference>
<dbReference type="NCBIfam" id="TIGR02779">
    <property type="entry name" value="NHEJ_ligase_lig"/>
    <property type="match status" value="1"/>
</dbReference>
<dbReference type="GO" id="GO:0005524">
    <property type="term" value="F:ATP binding"/>
    <property type="evidence" value="ECO:0007669"/>
    <property type="project" value="UniProtKB-KW"/>
</dbReference>
<dbReference type="GO" id="GO:0003887">
    <property type="term" value="F:DNA-directed DNA polymerase activity"/>
    <property type="evidence" value="ECO:0007669"/>
    <property type="project" value="UniProtKB-KW"/>
</dbReference>
<dbReference type="AlphaFoldDB" id="A0A1N7SXL7"/>
<feature type="region of interest" description="Disordered" evidence="21">
    <location>
        <begin position="1"/>
        <end position="35"/>
    </location>
</feature>
<keyword evidence="13" id="KW-0239">DNA-directed DNA polymerase</keyword>
<evidence type="ECO:0000256" key="5">
    <source>
        <dbReference type="ARBA" id="ARBA00022695"/>
    </source>
</evidence>
<feature type="compositionally biased region" description="Polar residues" evidence="21">
    <location>
        <begin position="1"/>
        <end position="10"/>
    </location>
</feature>
<evidence type="ECO:0000313" key="24">
    <source>
        <dbReference type="Proteomes" id="UP000195569"/>
    </source>
</evidence>
<dbReference type="NCBIfam" id="TIGR02778">
    <property type="entry name" value="ligD_pol"/>
    <property type="match status" value="1"/>
</dbReference>
<dbReference type="SUPFAM" id="SSF50249">
    <property type="entry name" value="Nucleic acid-binding proteins"/>
    <property type="match status" value="1"/>
</dbReference>
<keyword evidence="24" id="KW-1185">Reference proteome</keyword>
<comment type="caution">
    <text evidence="23">The sequence shown here is derived from an EMBL/GenBank/DDBJ whole genome shotgun (WGS) entry which is preliminary data.</text>
</comment>
<evidence type="ECO:0000256" key="17">
    <source>
        <dbReference type="ARBA" id="ARBA00023211"/>
    </source>
</evidence>
<feature type="compositionally biased region" description="Basic and acidic residues" evidence="21">
    <location>
        <begin position="196"/>
        <end position="211"/>
    </location>
</feature>
<keyword evidence="18" id="KW-0511">Multifunctional enzyme</keyword>
<keyword evidence="12" id="KW-0067">ATP-binding</keyword>
<dbReference type="InterPro" id="IPR012310">
    <property type="entry name" value="DNA_ligase_ATP-dep_cent"/>
</dbReference>
<dbReference type="NCBIfam" id="TIGR02777">
    <property type="entry name" value="LigD_PE_dom"/>
    <property type="match status" value="1"/>
</dbReference>
<dbReference type="PANTHER" id="PTHR42705">
    <property type="entry name" value="BIFUNCTIONAL NON-HOMOLOGOUS END JOINING PROTEIN LIGD"/>
    <property type="match status" value="1"/>
</dbReference>
<evidence type="ECO:0000256" key="1">
    <source>
        <dbReference type="ARBA" id="ARBA00001936"/>
    </source>
</evidence>
<keyword evidence="11" id="KW-0269">Exonuclease</keyword>
<keyword evidence="15" id="KW-0233">DNA recombination</keyword>
<dbReference type="NCBIfam" id="TIGR02776">
    <property type="entry name" value="NHEJ_ligase_prk"/>
    <property type="match status" value="1"/>
</dbReference>
<dbReference type="GO" id="GO:0004527">
    <property type="term" value="F:exonuclease activity"/>
    <property type="evidence" value="ECO:0007669"/>
    <property type="project" value="UniProtKB-KW"/>
</dbReference>
<dbReference type="InterPro" id="IPR014146">
    <property type="entry name" value="LigD_ligase_dom"/>
</dbReference>
<keyword evidence="7" id="KW-0479">Metal-binding</keyword>
<dbReference type="GO" id="GO:0046872">
    <property type="term" value="F:metal ion binding"/>
    <property type="evidence" value="ECO:0007669"/>
    <property type="project" value="UniProtKB-KW"/>
</dbReference>
<dbReference type="PANTHER" id="PTHR42705:SF2">
    <property type="entry name" value="BIFUNCTIONAL NON-HOMOLOGOUS END JOINING PROTEIN LIGD"/>
    <property type="match status" value="1"/>
</dbReference>
<dbReference type="SUPFAM" id="SSF56091">
    <property type="entry name" value="DNA ligase/mRNA capping enzyme, catalytic domain"/>
    <property type="match status" value="1"/>
</dbReference>
<evidence type="ECO:0000256" key="19">
    <source>
        <dbReference type="ARBA" id="ARBA00029943"/>
    </source>
</evidence>
<keyword evidence="3 23" id="KW-0436">Ligase</keyword>
<dbReference type="InterPro" id="IPR052171">
    <property type="entry name" value="NHEJ_LigD"/>
</dbReference>
<keyword evidence="4" id="KW-0808">Transferase</keyword>
<sequence length="838" mass="93377">MASSRTSMSPRLSRYQKKRDFTVTPEPGTSPASELRGKGDLGFVVQKHWASRLHYDFRLEHDGVLLSWAVPKGPCYDPKEKRMAVHVEDHPVEYAAFEGTIPPKQYGAGTVIVWDRGIWEPIGDVSKGIEAGKLVFRLHGEKLAGLWELVRISKPVDKQDQWMLFKKRDEWARPLAEYDVIKALPDSVISKPLGLAEDREPRSARPRRGAEPEVDLSSAVRSPLPAKLEPQLATLATSLPTSGDWIIENKLDGYRLLTRIDKGRVRLYTRGGHDWTAKFPALVAEIGALPLSSGWFDGEIAVLKDGLPNFSSLQDAIDDARANEDIVYFLFDLMYLDGNDLRKVPLWARRARLKSLLENSGERLRFSPDFDAPPAQVFEAAAGLGLEGLMLKRRAAPYESGRTQSWLKAKARLRQELVICGFTARGGKSGEVGSLLLGYYVRDKLHDAGSVGTGWDSRTAHDLWHRLIPLEVGSGPFDVQVKKQRRWGRRAPRSERWVRPVLVAEIEFSEWTADGAIRQASFKGLRLDKPAASIVREGGKTQAPERLPQLKITHPERIVDPSTGITKADLVRYYASVAKWMLPHLKDRPVAMVRAPSGIAGGELFFQKHAERTGMPGLTAHDRDLWPKHPPLLSVDTVDALLSAAQMNVVEFHTWNSTVRKLTQPDRVILDLDPGEGVKWAHVREAALLVRVLLSELGLRAWLKTSGGKGLHVVVPLTSRLEYSAVKSFSQAFVRHLAKTIPERFSAVSGPSNRLGKVYVDYLRNGKGQTTAAAFSARARPGMGVSMPVSWEQLSDLKSGAQWNVQTAREYLSFQSEDPWADYWSCGQSLAAAIKGLR</sequence>
<dbReference type="Pfam" id="PF21686">
    <property type="entry name" value="LigD_Prim-Pol"/>
    <property type="match status" value="1"/>
</dbReference>
<evidence type="ECO:0000256" key="13">
    <source>
        <dbReference type="ARBA" id="ARBA00022932"/>
    </source>
</evidence>
<evidence type="ECO:0000313" key="23">
    <source>
        <dbReference type="EMBL" id="SIT52128.1"/>
    </source>
</evidence>
<dbReference type="GO" id="GO:0003677">
    <property type="term" value="F:DNA binding"/>
    <property type="evidence" value="ECO:0007669"/>
    <property type="project" value="UniProtKB-KW"/>
</dbReference>
<dbReference type="EC" id="6.5.1.1" evidence="2"/>
<dbReference type="OrthoDB" id="9802472at2"/>
<feature type="domain" description="ATP-dependent DNA ligase family profile" evidence="22">
    <location>
        <begin position="319"/>
        <end position="441"/>
    </location>
</feature>
<dbReference type="GO" id="GO:0006310">
    <property type="term" value="P:DNA recombination"/>
    <property type="evidence" value="ECO:0007669"/>
    <property type="project" value="UniProtKB-KW"/>
</dbReference>
<keyword evidence="8" id="KW-0547">Nucleotide-binding</keyword>
<dbReference type="NCBIfam" id="NF004628">
    <property type="entry name" value="PRK05972.1"/>
    <property type="match status" value="1"/>
</dbReference>
<evidence type="ECO:0000256" key="20">
    <source>
        <dbReference type="ARBA" id="ARBA00034003"/>
    </source>
</evidence>
<evidence type="ECO:0000256" key="4">
    <source>
        <dbReference type="ARBA" id="ARBA00022679"/>
    </source>
</evidence>
<dbReference type="GO" id="GO:0003910">
    <property type="term" value="F:DNA ligase (ATP) activity"/>
    <property type="evidence" value="ECO:0007669"/>
    <property type="project" value="UniProtKB-EC"/>
</dbReference>
<evidence type="ECO:0000256" key="21">
    <source>
        <dbReference type="SAM" id="MobiDB-lite"/>
    </source>
</evidence>
<dbReference type="InterPro" id="IPR014143">
    <property type="entry name" value="NHEJ_ligase_prk"/>
</dbReference>
<keyword evidence="6" id="KW-0540">Nuclease</keyword>
<proteinExistence type="predicted"/>
<dbReference type="PROSITE" id="PS50160">
    <property type="entry name" value="DNA_LIGASE_A3"/>
    <property type="match status" value="1"/>
</dbReference>
<evidence type="ECO:0000256" key="11">
    <source>
        <dbReference type="ARBA" id="ARBA00022839"/>
    </source>
</evidence>
<dbReference type="InterPro" id="IPR033651">
    <property type="entry name" value="PaeLigD_Pol-like"/>
</dbReference>
<keyword evidence="16" id="KW-0234">DNA repair</keyword>